<reference evidence="1 2" key="1">
    <citation type="submission" date="2014-04" db="EMBL/GenBank/DDBJ databases">
        <authorList>
            <consortium name="DOE Joint Genome Institute"/>
            <person name="Kuo A."/>
            <person name="Kohler A."/>
            <person name="Nagy L.G."/>
            <person name="Floudas D."/>
            <person name="Copeland A."/>
            <person name="Barry K.W."/>
            <person name="Cichocki N."/>
            <person name="Veneault-Fourrey C."/>
            <person name="LaButti K."/>
            <person name="Lindquist E.A."/>
            <person name="Lipzen A."/>
            <person name="Lundell T."/>
            <person name="Morin E."/>
            <person name="Murat C."/>
            <person name="Sun H."/>
            <person name="Tunlid A."/>
            <person name="Henrissat B."/>
            <person name="Grigoriev I.V."/>
            <person name="Hibbett D.S."/>
            <person name="Martin F."/>
            <person name="Nordberg H.P."/>
            <person name="Cantor M.N."/>
            <person name="Hua S.X."/>
        </authorList>
    </citation>
    <scope>NUCLEOTIDE SEQUENCE [LARGE SCALE GENOMIC DNA]</scope>
    <source>
        <strain evidence="1 2">LaAM-08-1</strain>
    </source>
</reference>
<dbReference type="AlphaFoldDB" id="A0A0C9X5W1"/>
<feature type="non-terminal residue" evidence="1">
    <location>
        <position position="1"/>
    </location>
</feature>
<accession>A0A0C9X5W1</accession>
<evidence type="ECO:0000313" key="1">
    <source>
        <dbReference type="EMBL" id="KIK07545.1"/>
    </source>
</evidence>
<gene>
    <name evidence="1" type="ORF">K443DRAFT_25541</name>
</gene>
<protein>
    <submittedName>
        <fullName evidence="1">Uncharacterized protein</fullName>
    </submittedName>
</protein>
<feature type="non-terminal residue" evidence="1">
    <location>
        <position position="89"/>
    </location>
</feature>
<organism evidence="1 2">
    <name type="scientific">Laccaria amethystina LaAM-08-1</name>
    <dbReference type="NCBI Taxonomy" id="1095629"/>
    <lineage>
        <taxon>Eukaryota</taxon>
        <taxon>Fungi</taxon>
        <taxon>Dikarya</taxon>
        <taxon>Basidiomycota</taxon>
        <taxon>Agaricomycotina</taxon>
        <taxon>Agaricomycetes</taxon>
        <taxon>Agaricomycetidae</taxon>
        <taxon>Agaricales</taxon>
        <taxon>Agaricineae</taxon>
        <taxon>Hydnangiaceae</taxon>
        <taxon>Laccaria</taxon>
    </lineage>
</organism>
<keyword evidence="2" id="KW-1185">Reference proteome</keyword>
<dbReference type="HOGENOM" id="CLU_2460752_0_0_1"/>
<proteinExistence type="predicted"/>
<dbReference type="EMBL" id="KN838547">
    <property type="protein sequence ID" value="KIK07545.1"/>
    <property type="molecule type" value="Genomic_DNA"/>
</dbReference>
<evidence type="ECO:0000313" key="2">
    <source>
        <dbReference type="Proteomes" id="UP000054477"/>
    </source>
</evidence>
<dbReference type="Proteomes" id="UP000054477">
    <property type="component" value="Unassembled WGS sequence"/>
</dbReference>
<name>A0A0C9X5W1_9AGAR</name>
<sequence length="89" mass="10234">PRVFVFQDYQDLRFGHSRPGAYMLPKALFSRERAAHVDELVRARLKEHTAQEQLQQLSAAPGLCAEHAELQYNLIKTMLDRANKEVSIL</sequence>
<reference evidence="2" key="2">
    <citation type="submission" date="2015-01" db="EMBL/GenBank/DDBJ databases">
        <title>Evolutionary Origins and Diversification of the Mycorrhizal Mutualists.</title>
        <authorList>
            <consortium name="DOE Joint Genome Institute"/>
            <consortium name="Mycorrhizal Genomics Consortium"/>
            <person name="Kohler A."/>
            <person name="Kuo A."/>
            <person name="Nagy L.G."/>
            <person name="Floudas D."/>
            <person name="Copeland A."/>
            <person name="Barry K.W."/>
            <person name="Cichocki N."/>
            <person name="Veneault-Fourrey C."/>
            <person name="LaButti K."/>
            <person name="Lindquist E.A."/>
            <person name="Lipzen A."/>
            <person name="Lundell T."/>
            <person name="Morin E."/>
            <person name="Murat C."/>
            <person name="Riley R."/>
            <person name="Ohm R."/>
            <person name="Sun H."/>
            <person name="Tunlid A."/>
            <person name="Henrissat B."/>
            <person name="Grigoriev I.V."/>
            <person name="Hibbett D.S."/>
            <person name="Martin F."/>
        </authorList>
    </citation>
    <scope>NUCLEOTIDE SEQUENCE [LARGE SCALE GENOMIC DNA]</scope>
    <source>
        <strain evidence="2">LaAM-08-1</strain>
    </source>
</reference>